<sequence>MTGVPCDFYIPHCSHTALFVSSYVRCQKSQGHKILRCFPHCCPAHIHYRNCGSSICLAVHGSASRAFVGFTLAADKGFVVGDVVSMDELGRLIRGRENPLATYLEGTKIPGDHFRFDEKQVDGWHYAWKSGRSKVQRDLEHVLRVQFIASSTRHRWIQGFVVVPSNDDNCVTVVGTAVSTPFTIVSYRGEHNKKKKKALAVPRRLRHPSSHEDNRNVYGRVVEFLTSCRLDDCPRDLMAWFEGLVLQERGARILPLLQPSHDRAPGLIPAFAKVGLQLAVALARPDFAVRVDAQLRHEAGAVLHKTALTQAFERVMGQLFLPVIDGVLADHGVTAVDVASALGPPAAPAIVDGFFPRFVAQIREAYIATETPPYTLDLTPCTLPLDGSWVLDAAATRTTQWTLAVLAPHYLRWLNVVTSFTQRYAHGVLRIRSAPSTFTTVPAELVCDGNPHSLRLLPNGESCMGAIAIDYAGGLSPSGDLRFQLYFYERARAVCLIASVTMTTLDSQTLTHSVSLRTATVNAGRDFLDLDAASRVHQVQQWQAVAAGAFVMTYRRVERP</sequence>
<dbReference type="AlphaFoldDB" id="A0A1V9YM13"/>
<dbReference type="Proteomes" id="UP000243579">
    <property type="component" value="Unassembled WGS sequence"/>
</dbReference>
<organism evidence="1 2">
    <name type="scientific">Achlya hypogyna</name>
    <name type="common">Oomycete</name>
    <name type="synonym">Protoachlya hypogyna</name>
    <dbReference type="NCBI Taxonomy" id="1202772"/>
    <lineage>
        <taxon>Eukaryota</taxon>
        <taxon>Sar</taxon>
        <taxon>Stramenopiles</taxon>
        <taxon>Oomycota</taxon>
        <taxon>Saprolegniomycetes</taxon>
        <taxon>Saprolegniales</taxon>
        <taxon>Achlyaceae</taxon>
        <taxon>Achlya</taxon>
    </lineage>
</organism>
<gene>
    <name evidence="1" type="ORF">ACHHYP_09983</name>
</gene>
<reference evidence="1 2" key="1">
    <citation type="journal article" date="2014" name="Genome Biol. Evol.">
        <title>The secreted proteins of Achlya hypogyna and Thraustotheca clavata identify the ancestral oomycete secretome and reveal gene acquisitions by horizontal gene transfer.</title>
        <authorList>
            <person name="Misner I."/>
            <person name="Blouin N."/>
            <person name="Leonard G."/>
            <person name="Richards T.A."/>
            <person name="Lane C.E."/>
        </authorList>
    </citation>
    <scope>NUCLEOTIDE SEQUENCE [LARGE SCALE GENOMIC DNA]</scope>
    <source>
        <strain evidence="1 2">ATCC 48635</strain>
    </source>
</reference>
<accession>A0A1V9YM13</accession>
<evidence type="ECO:0000313" key="1">
    <source>
        <dbReference type="EMBL" id="OQR86761.1"/>
    </source>
</evidence>
<dbReference type="EMBL" id="JNBR01001485">
    <property type="protein sequence ID" value="OQR86761.1"/>
    <property type="molecule type" value="Genomic_DNA"/>
</dbReference>
<name>A0A1V9YM13_ACHHY</name>
<dbReference type="OrthoDB" id="72058at2759"/>
<comment type="caution">
    <text evidence="1">The sequence shown here is derived from an EMBL/GenBank/DDBJ whole genome shotgun (WGS) entry which is preliminary data.</text>
</comment>
<keyword evidence="2" id="KW-1185">Reference proteome</keyword>
<evidence type="ECO:0000313" key="2">
    <source>
        <dbReference type="Proteomes" id="UP000243579"/>
    </source>
</evidence>
<proteinExistence type="predicted"/>
<protein>
    <submittedName>
        <fullName evidence="1">Uncharacterized protein</fullName>
    </submittedName>
</protein>